<dbReference type="Pfam" id="PF01569">
    <property type="entry name" value="PAP2"/>
    <property type="match status" value="1"/>
</dbReference>
<evidence type="ECO:0000256" key="1">
    <source>
        <dbReference type="SAM" id="MobiDB-lite"/>
    </source>
</evidence>
<proteinExistence type="predicted"/>
<dbReference type="PANTHER" id="PTHR14969:SF13">
    <property type="entry name" value="AT30094P"/>
    <property type="match status" value="1"/>
</dbReference>
<dbReference type="SUPFAM" id="SSF48317">
    <property type="entry name" value="Acid phosphatase/Vanadium-dependent haloperoxidase"/>
    <property type="match status" value="1"/>
</dbReference>
<feature type="domain" description="Phosphatidic acid phosphatase type 2/haloperoxidase" evidence="2">
    <location>
        <begin position="42"/>
        <end position="158"/>
    </location>
</feature>
<dbReference type="EMBL" id="AMKT01000037">
    <property type="protein sequence ID" value="OXG23100.1"/>
    <property type="molecule type" value="Genomic_DNA"/>
</dbReference>
<organism evidence="3 4">
    <name type="scientific">Cryptococcus neoformans Tu259-1</name>
    <dbReference type="NCBI Taxonomy" id="1230072"/>
    <lineage>
        <taxon>Eukaryota</taxon>
        <taxon>Fungi</taxon>
        <taxon>Dikarya</taxon>
        <taxon>Basidiomycota</taxon>
        <taxon>Agaricomycotina</taxon>
        <taxon>Tremellomycetes</taxon>
        <taxon>Tremellales</taxon>
        <taxon>Cryptococcaceae</taxon>
        <taxon>Cryptococcus</taxon>
        <taxon>Cryptococcus neoformans species complex</taxon>
    </lineage>
</organism>
<comment type="caution">
    <text evidence="3">The sequence shown here is derived from an EMBL/GenBank/DDBJ whole genome shotgun (WGS) entry which is preliminary data.</text>
</comment>
<dbReference type="Gene3D" id="1.20.144.10">
    <property type="entry name" value="Phosphatidic acid phosphatase type 2/haloperoxidase"/>
    <property type="match status" value="1"/>
</dbReference>
<accession>A0A854QMA1</accession>
<dbReference type="InterPro" id="IPR000326">
    <property type="entry name" value="PAP2/HPO"/>
</dbReference>
<dbReference type="PANTHER" id="PTHR14969">
    <property type="entry name" value="SPHINGOSINE-1-PHOSPHATE PHOSPHOHYDROLASE"/>
    <property type="match status" value="1"/>
</dbReference>
<sequence>MLRPHSPSEYPSLLLYILDETHITVTLTTALAILYTRNAHIVWLAIGALGSSLTAKAMKELIRGPRPPPPPDSSASPVRPKKTYGMPSTHSTALTFYAAYILPSLSSLPLPYLSGLGVISYWAAGLWSRKELGYHTWEQIGAGALTGGVLTWIWRGIWNNWDVEGMLQPLIDHVWKTVVG</sequence>
<reference evidence="3 4" key="1">
    <citation type="submission" date="2017-06" db="EMBL/GenBank/DDBJ databases">
        <title>Global population genomics of the pathogenic fungus Cryptococcus neoformans var. grubii.</title>
        <authorList>
            <person name="Cuomo C."/>
            <person name="Litvintseva A."/>
            <person name="Chen Y."/>
            <person name="Young S."/>
            <person name="Zeng Q."/>
            <person name="Chapman S."/>
            <person name="Gujja S."/>
            <person name="Saif S."/>
            <person name="Birren B."/>
        </authorList>
    </citation>
    <scope>NUCLEOTIDE SEQUENCE [LARGE SCALE GENOMIC DNA]</scope>
    <source>
        <strain evidence="3 4">Tu259-1</strain>
    </source>
</reference>
<name>A0A854QMA1_CRYNE</name>
<dbReference type="GO" id="GO:0042392">
    <property type="term" value="F:sphingosine-1-phosphate phosphatase activity"/>
    <property type="evidence" value="ECO:0007669"/>
    <property type="project" value="TreeGrafter"/>
</dbReference>
<dbReference type="AlphaFoldDB" id="A0A854QMA1"/>
<dbReference type="OrthoDB" id="302705at2759"/>
<evidence type="ECO:0000259" key="2">
    <source>
        <dbReference type="Pfam" id="PF01569"/>
    </source>
</evidence>
<evidence type="ECO:0000313" key="4">
    <source>
        <dbReference type="Proteomes" id="UP000199727"/>
    </source>
</evidence>
<evidence type="ECO:0000313" key="3">
    <source>
        <dbReference type="EMBL" id="OXG23100.1"/>
    </source>
</evidence>
<feature type="region of interest" description="Disordered" evidence="1">
    <location>
        <begin position="61"/>
        <end position="86"/>
    </location>
</feature>
<dbReference type="InterPro" id="IPR036938">
    <property type="entry name" value="PAP2/HPO_sf"/>
</dbReference>
<dbReference type="Proteomes" id="UP000199727">
    <property type="component" value="Unassembled WGS sequence"/>
</dbReference>
<gene>
    <name evidence="3" type="ORF">C361_02867</name>
</gene>
<protein>
    <recommendedName>
        <fullName evidence="2">Phosphatidic acid phosphatase type 2/haloperoxidase domain-containing protein</fullName>
    </recommendedName>
</protein>